<evidence type="ECO:0000313" key="4">
    <source>
        <dbReference type="Proteomes" id="UP000639516"/>
    </source>
</evidence>
<dbReference type="Pfam" id="PF13406">
    <property type="entry name" value="SLT_2"/>
    <property type="match status" value="1"/>
</dbReference>
<feature type="domain" description="Peptidoglycan binding-like" evidence="1">
    <location>
        <begin position="313"/>
        <end position="368"/>
    </location>
</feature>
<keyword evidence="4" id="KW-1185">Reference proteome</keyword>
<comment type="caution">
    <text evidence="3">The sequence shown here is derived from an EMBL/GenBank/DDBJ whole genome shotgun (WGS) entry which is preliminary data.</text>
</comment>
<dbReference type="Gene3D" id="1.10.530.10">
    <property type="match status" value="1"/>
</dbReference>
<dbReference type="EMBL" id="JAATTO010000078">
    <property type="protein sequence ID" value="MBC9983706.1"/>
    <property type="molecule type" value="Genomic_DNA"/>
</dbReference>
<organism evidence="3 4">
    <name type="scientific">Bradyrhizobium campsiandrae</name>
    <dbReference type="NCBI Taxonomy" id="1729892"/>
    <lineage>
        <taxon>Bacteria</taxon>
        <taxon>Pseudomonadati</taxon>
        <taxon>Pseudomonadota</taxon>
        <taxon>Alphaproteobacteria</taxon>
        <taxon>Hyphomicrobiales</taxon>
        <taxon>Nitrobacteraceae</taxon>
        <taxon>Bradyrhizobium</taxon>
    </lineage>
</organism>
<dbReference type="PANTHER" id="PTHR30163:SF8">
    <property type="entry name" value="LYTIC MUREIN TRANSGLYCOSYLASE"/>
    <property type="match status" value="1"/>
</dbReference>
<dbReference type="InterPro" id="IPR043426">
    <property type="entry name" value="MltB-like"/>
</dbReference>
<name>A0ABR7UJ57_9BRAD</name>
<protein>
    <submittedName>
        <fullName evidence="3">Lytic murein transglycosylase</fullName>
    </submittedName>
</protein>
<sequence>MRAFKACMDQIAPEALRRVSRQTFVGATAMLEPDPVVLERLQSQPEFELALWQYLDVIVNDGKIAAGRAALERLRAQFDAVEEAFGVDRYVIAAIWGVETNYGTEPGPFSVIRSTATLACSGRRQAYFRDQFLAALEILERGYVAADRFRGSWSGAFGGGQFMPTTFLNYAVDFDGHGRPDILDDVSDVLASIANVLRANGWSANAPCAIEVALQADFDYALVLDRRPITEWIQSGVRPLAADASIDQRQLAHLSLPAGYRGPAFLLLPNFGVVKQYNPAYAYALAVCQLAGRLRGDAGISKPWPRDERVLSSAERTELQSLLRSNGFDPGPSDGMLGPRTSAAIVAFEKKANLVPDGFASGALLERLRHP</sequence>
<evidence type="ECO:0000259" key="1">
    <source>
        <dbReference type="Pfam" id="PF01471"/>
    </source>
</evidence>
<dbReference type="SUPFAM" id="SSF47090">
    <property type="entry name" value="PGBD-like"/>
    <property type="match status" value="1"/>
</dbReference>
<dbReference type="Proteomes" id="UP000639516">
    <property type="component" value="Unassembled WGS sequence"/>
</dbReference>
<feature type="domain" description="Transglycosylase SLT" evidence="2">
    <location>
        <begin position="4"/>
        <end position="291"/>
    </location>
</feature>
<evidence type="ECO:0000313" key="3">
    <source>
        <dbReference type="EMBL" id="MBC9983706.1"/>
    </source>
</evidence>
<dbReference type="InterPro" id="IPR036366">
    <property type="entry name" value="PGBDSf"/>
</dbReference>
<reference evidence="3 4" key="1">
    <citation type="journal article" date="2020" name="Arch. Microbiol.">
        <title>Bradyrhizobium campsiandrae sp. nov., a nitrogen-fixing bacterial strain isolated from a native leguminous tree from the Amazon adapted to flooded conditions.</title>
        <authorList>
            <person name="Cabral Michel D."/>
            <person name="Martins da Costa E."/>
            <person name="Azarias Guimaraes A."/>
            <person name="Soares de Carvalho T."/>
            <person name="Santos de Castro Caputo P."/>
            <person name="Willems A."/>
            <person name="de Souza Moreira F.M."/>
        </authorList>
    </citation>
    <scope>NUCLEOTIDE SEQUENCE [LARGE SCALE GENOMIC DNA]</scope>
    <source>
        <strain evidence="4">INPA 384B</strain>
    </source>
</reference>
<gene>
    <name evidence="3" type="ORF">HA482_36555</name>
</gene>
<dbReference type="InterPro" id="IPR023346">
    <property type="entry name" value="Lysozyme-like_dom_sf"/>
</dbReference>
<dbReference type="PANTHER" id="PTHR30163">
    <property type="entry name" value="MEMBRANE-BOUND LYTIC MUREIN TRANSGLYCOSYLASE B"/>
    <property type="match status" value="1"/>
</dbReference>
<evidence type="ECO:0000259" key="2">
    <source>
        <dbReference type="Pfam" id="PF13406"/>
    </source>
</evidence>
<dbReference type="InterPro" id="IPR011970">
    <property type="entry name" value="MltB_2"/>
</dbReference>
<dbReference type="InterPro" id="IPR002477">
    <property type="entry name" value="Peptidoglycan-bd-like"/>
</dbReference>
<dbReference type="Pfam" id="PF01471">
    <property type="entry name" value="PG_binding_1"/>
    <property type="match status" value="1"/>
</dbReference>
<dbReference type="SUPFAM" id="SSF53955">
    <property type="entry name" value="Lysozyme-like"/>
    <property type="match status" value="1"/>
</dbReference>
<accession>A0ABR7UJ57</accession>
<dbReference type="Gene3D" id="1.10.8.350">
    <property type="entry name" value="Bacterial muramidase"/>
    <property type="match status" value="1"/>
</dbReference>
<proteinExistence type="predicted"/>
<dbReference type="InterPro" id="IPR036365">
    <property type="entry name" value="PGBD-like_sf"/>
</dbReference>
<dbReference type="NCBIfam" id="TIGR02283">
    <property type="entry name" value="MltB_2"/>
    <property type="match status" value="1"/>
</dbReference>
<dbReference type="RefSeq" id="WP_188149297.1">
    <property type="nucleotide sequence ID" value="NZ_JAATTO010000078.1"/>
</dbReference>
<dbReference type="Gene3D" id="1.10.101.10">
    <property type="entry name" value="PGBD-like superfamily/PGBD"/>
    <property type="match status" value="1"/>
</dbReference>
<dbReference type="InterPro" id="IPR031304">
    <property type="entry name" value="SLT_2"/>
</dbReference>